<evidence type="ECO:0000313" key="1">
    <source>
        <dbReference type="WBParaSite" id="HPLM_0002131701-mRNA-1"/>
    </source>
</evidence>
<proteinExistence type="predicted"/>
<dbReference type="AlphaFoldDB" id="A0A0N4XAC2"/>
<name>A0A0N4XAC2_HAEPC</name>
<sequence length="42" mass="4802">LTTRLAHIGLFPLAHLELAHFCHQLLVFLFEDFAFLVEGFCA</sequence>
<protein>
    <submittedName>
        <fullName evidence="1">Gamma-tubulin complex component</fullName>
    </submittedName>
</protein>
<organism evidence="1">
    <name type="scientific">Haemonchus placei</name>
    <name type="common">Barber's pole worm</name>
    <dbReference type="NCBI Taxonomy" id="6290"/>
    <lineage>
        <taxon>Eukaryota</taxon>
        <taxon>Metazoa</taxon>
        <taxon>Ecdysozoa</taxon>
        <taxon>Nematoda</taxon>
        <taxon>Chromadorea</taxon>
        <taxon>Rhabditida</taxon>
        <taxon>Rhabditina</taxon>
        <taxon>Rhabditomorpha</taxon>
        <taxon>Strongyloidea</taxon>
        <taxon>Trichostrongylidae</taxon>
        <taxon>Haemonchus</taxon>
    </lineage>
</organism>
<dbReference type="WBParaSite" id="HPLM_0002131701-mRNA-1">
    <property type="protein sequence ID" value="HPLM_0002131701-mRNA-1"/>
    <property type="gene ID" value="HPLM_0002131701"/>
</dbReference>
<reference evidence="1" key="1">
    <citation type="submission" date="2017-02" db="UniProtKB">
        <authorList>
            <consortium name="WormBaseParasite"/>
        </authorList>
    </citation>
    <scope>IDENTIFICATION</scope>
</reference>
<accession>A0A0N4XAC2</accession>